<dbReference type="SUPFAM" id="SSF52922">
    <property type="entry name" value="TK C-terminal domain-like"/>
    <property type="match status" value="1"/>
</dbReference>
<proteinExistence type="predicted"/>
<dbReference type="EMBL" id="CP029289">
    <property type="protein sequence ID" value="AWR95516.1"/>
    <property type="molecule type" value="Genomic_DNA"/>
</dbReference>
<keyword evidence="9" id="KW-0670">Pyruvate</keyword>
<evidence type="ECO:0000313" key="9">
    <source>
        <dbReference type="EMBL" id="AWR95516.1"/>
    </source>
</evidence>
<comment type="catalytic activity">
    <reaction evidence="6">
        <text>a 2-oxocarboxylate + 2 oxidized [2Fe-2S]-[ferredoxin] + CoA = an acyl-CoA + 2 reduced [2Fe-2S]-[ferredoxin] + CO2 + H(+)</text>
        <dbReference type="Rhea" id="RHEA:42316"/>
        <dbReference type="Rhea" id="RHEA-COMP:10000"/>
        <dbReference type="Rhea" id="RHEA-COMP:10001"/>
        <dbReference type="ChEBI" id="CHEBI:15378"/>
        <dbReference type="ChEBI" id="CHEBI:16526"/>
        <dbReference type="ChEBI" id="CHEBI:33737"/>
        <dbReference type="ChEBI" id="CHEBI:33738"/>
        <dbReference type="ChEBI" id="CHEBI:35179"/>
        <dbReference type="ChEBI" id="CHEBI:57287"/>
        <dbReference type="ChEBI" id="CHEBI:58342"/>
        <dbReference type="EC" id="1.2.7.11"/>
    </reaction>
</comment>
<dbReference type="GO" id="GO:0018491">
    <property type="term" value="F:2-oxobutyrate synthase activity"/>
    <property type="evidence" value="ECO:0007669"/>
    <property type="project" value="UniProtKB-ARBA"/>
</dbReference>
<dbReference type="AlphaFoldDB" id="A0A2U9IHP8"/>
<dbReference type="GO" id="GO:0047553">
    <property type="term" value="F:2-oxoglutarate synthase activity"/>
    <property type="evidence" value="ECO:0007669"/>
    <property type="project" value="UniProtKB-ARBA"/>
</dbReference>
<dbReference type="FunFam" id="3.40.50.970:FF:000012">
    <property type="entry name" value="Pyruvate:ferredoxin (Flavodoxin) oxidoreductase"/>
    <property type="match status" value="1"/>
</dbReference>
<feature type="domain" description="Pyruvate:ferredoxin oxidoreductase core" evidence="8">
    <location>
        <begin position="262"/>
        <end position="360"/>
    </location>
</feature>
<dbReference type="KEGG" id="abri:DFR85_13880"/>
<evidence type="ECO:0000313" key="10">
    <source>
        <dbReference type="Proteomes" id="UP000248044"/>
    </source>
</evidence>
<feature type="domain" description="Pyruvate flavodoxin/ferredoxin oxidoreductase pyrimidine binding" evidence="7">
    <location>
        <begin position="15"/>
        <end position="237"/>
    </location>
</feature>
<comment type="subunit">
    <text evidence="2">Heterotetramer of one alpha, one beta, one delta and one gamma chain.</text>
</comment>
<dbReference type="InterPro" id="IPR029061">
    <property type="entry name" value="THDP-binding"/>
</dbReference>
<reference evidence="9 10" key="1">
    <citation type="submission" date="2018-05" db="EMBL/GenBank/DDBJ databases">
        <title>Complete Genome Sequences of Extremely Thermoacidophilic, Metal-Mobilizing Type-Strain Members of the Archaeal Family Sulfolobaceae: Acidianus brierleyi DSM-1651T, Acidianus sulfidivorans DSM-18786T, Metallosphaera hakonensis DSM-7519T, and Metallosphaera prunae DSM-10039T.</title>
        <authorList>
            <person name="Counts J.A."/>
            <person name="Kelly R.M."/>
        </authorList>
    </citation>
    <scope>NUCLEOTIDE SEQUENCE [LARGE SCALE GENOMIC DNA]</scope>
    <source>
        <strain evidence="9 10">DSM 1651</strain>
    </source>
</reference>
<keyword evidence="10" id="KW-1185">Reference proteome</keyword>
<dbReference type="EC" id="1.2.7.11" evidence="4"/>
<evidence type="ECO:0000259" key="7">
    <source>
        <dbReference type="Pfam" id="PF01855"/>
    </source>
</evidence>
<evidence type="ECO:0000256" key="6">
    <source>
        <dbReference type="ARBA" id="ARBA00048893"/>
    </source>
</evidence>
<sequence>MRQKIISGNEAVALAVKLARVGLVGIYPITPQTSIIEKLAEMKANGELEAEIVRVESEHAAMASTFGAAVAGVRAFTATASQGLLYMHEMTWWALGSRVPIVMVVASRAVGAPWNIWDENTDFMSERDSGWLMAFASNPQEALDLTLQAFRISEDERVFLPMMVGMDGFILSHMKTNVYIPAEEEIDAFLPPRRQPYILDTESPVGMGNIFPPIEYMKLRQSIHEALVRSEDVIREVGKEYEKINPLGSYSTLNVKYKLDTADYAVVLMGAWAGDAMEAIDHLRDKGINVGLYRIRYVRPWSEKEISEALKDKKAVLVIDRATAMGRGSPLYEEIKATVNLDQISGVISGLGGVLLNKEDFVNIISHFVEKAKLGKANGINWYYPQEGGKVELRTPKSIEE</sequence>
<dbReference type="SUPFAM" id="SSF52518">
    <property type="entry name" value="Thiamin diphosphate-binding fold (THDP-binding)"/>
    <property type="match status" value="1"/>
</dbReference>
<evidence type="ECO:0000256" key="1">
    <source>
        <dbReference type="ARBA" id="ARBA00003908"/>
    </source>
</evidence>
<dbReference type="RefSeq" id="WP_110271394.1">
    <property type="nucleotide sequence ID" value="NZ_CP029289.2"/>
</dbReference>
<dbReference type="Gene3D" id="3.40.50.970">
    <property type="match status" value="1"/>
</dbReference>
<comment type="subunit">
    <text evidence="3">Heterodimer composed of an alpha and a beta subunit.</text>
</comment>
<evidence type="ECO:0000256" key="3">
    <source>
        <dbReference type="ARBA" id="ARBA00011631"/>
    </source>
</evidence>
<evidence type="ECO:0000256" key="2">
    <source>
        <dbReference type="ARBA" id="ARBA00011595"/>
    </source>
</evidence>
<dbReference type="InterPro" id="IPR009014">
    <property type="entry name" value="Transketo_C/PFOR_II"/>
</dbReference>
<dbReference type="InterPro" id="IPR050722">
    <property type="entry name" value="Pyruvate:ferred/Flavod_OxRd"/>
</dbReference>
<dbReference type="Pfam" id="PF01855">
    <property type="entry name" value="POR_N"/>
    <property type="match status" value="1"/>
</dbReference>
<evidence type="ECO:0000256" key="5">
    <source>
        <dbReference type="ARBA" id="ARBA00023002"/>
    </source>
</evidence>
<dbReference type="InterPro" id="IPR002880">
    <property type="entry name" value="Pyrv_Fd/Flavodoxin_OxRdtase_N"/>
</dbReference>
<dbReference type="OrthoDB" id="372068at2157"/>
<evidence type="ECO:0000256" key="4">
    <source>
        <dbReference type="ARBA" id="ARBA00012691"/>
    </source>
</evidence>
<keyword evidence="5" id="KW-0560">Oxidoreductase</keyword>
<dbReference type="InterPro" id="IPR033412">
    <property type="entry name" value="PFOR_II"/>
</dbReference>
<comment type="function">
    <text evidence="1">Catalyzes the coenzyme A-dependent oxidative decarboxylation of different 2-oxoacids such as 2-oxoglutarate, pyruvate and 2-oxobutyrate to form their CoA derivatives.</text>
</comment>
<gene>
    <name evidence="9" type="ORF">DFR85_13880</name>
</gene>
<name>A0A2U9IHP8_9CREN</name>
<dbReference type="PANTHER" id="PTHR32154:SF0">
    <property type="entry name" value="PYRUVATE-FLAVODOXIN OXIDOREDUCTASE-RELATED"/>
    <property type="match status" value="1"/>
</dbReference>
<dbReference type="FunFam" id="3.40.50.920:FF:000010">
    <property type="entry name" value="Pyruvate ferredoxin oxidoreductase, alpha subunit"/>
    <property type="match status" value="1"/>
</dbReference>
<evidence type="ECO:0000259" key="8">
    <source>
        <dbReference type="Pfam" id="PF17147"/>
    </source>
</evidence>
<dbReference type="GO" id="GO:0006979">
    <property type="term" value="P:response to oxidative stress"/>
    <property type="evidence" value="ECO:0007669"/>
    <property type="project" value="TreeGrafter"/>
</dbReference>
<accession>A0A2U9IHP8</accession>
<organism evidence="9 10">
    <name type="scientific">Acidianus brierleyi</name>
    <dbReference type="NCBI Taxonomy" id="41673"/>
    <lineage>
        <taxon>Archaea</taxon>
        <taxon>Thermoproteota</taxon>
        <taxon>Thermoprotei</taxon>
        <taxon>Sulfolobales</taxon>
        <taxon>Sulfolobaceae</taxon>
        <taxon>Acidianus</taxon>
    </lineage>
</organism>
<dbReference type="Gene3D" id="3.40.50.920">
    <property type="match status" value="1"/>
</dbReference>
<dbReference type="Proteomes" id="UP000248044">
    <property type="component" value="Chromosome"/>
</dbReference>
<protein>
    <recommendedName>
        <fullName evidence="4">2-oxoacid oxidoreductase (ferredoxin)</fullName>
        <ecNumber evidence="4">1.2.7.11</ecNumber>
    </recommendedName>
</protein>
<dbReference type="PANTHER" id="PTHR32154">
    <property type="entry name" value="PYRUVATE-FLAVODOXIN OXIDOREDUCTASE-RELATED"/>
    <property type="match status" value="1"/>
</dbReference>
<dbReference type="CDD" id="cd07034">
    <property type="entry name" value="TPP_PYR_PFOR_IOR-alpha_like"/>
    <property type="match status" value="1"/>
</dbReference>
<dbReference type="GO" id="GO:0019164">
    <property type="term" value="F:pyruvate synthase activity"/>
    <property type="evidence" value="ECO:0007669"/>
    <property type="project" value="UniProtKB-ARBA"/>
</dbReference>
<dbReference type="Pfam" id="PF17147">
    <property type="entry name" value="PFOR_II"/>
    <property type="match status" value="1"/>
</dbReference>
<dbReference type="GeneID" id="36833266"/>